<evidence type="ECO:0000313" key="3">
    <source>
        <dbReference type="Proteomes" id="UP001596512"/>
    </source>
</evidence>
<evidence type="ECO:0000259" key="1">
    <source>
        <dbReference type="Pfam" id="PF14534"/>
    </source>
</evidence>
<dbReference type="Gene3D" id="3.10.450.50">
    <property type="match status" value="1"/>
</dbReference>
<dbReference type="Pfam" id="PF14534">
    <property type="entry name" value="DUF4440"/>
    <property type="match status" value="1"/>
</dbReference>
<reference evidence="3" key="1">
    <citation type="journal article" date="2019" name="Int. J. Syst. Evol. Microbiol.">
        <title>The Global Catalogue of Microorganisms (GCM) 10K type strain sequencing project: providing services to taxonomists for standard genome sequencing and annotation.</title>
        <authorList>
            <consortium name="The Broad Institute Genomics Platform"/>
            <consortium name="The Broad Institute Genome Sequencing Center for Infectious Disease"/>
            <person name="Wu L."/>
            <person name="Ma J."/>
        </authorList>
    </citation>
    <scope>NUCLEOTIDE SEQUENCE [LARGE SCALE GENOMIC DNA]</scope>
    <source>
        <strain evidence="3">JCM 17695</strain>
    </source>
</reference>
<comment type="caution">
    <text evidence="2">The sequence shown here is derived from an EMBL/GenBank/DDBJ whole genome shotgun (WGS) entry which is preliminary data.</text>
</comment>
<dbReference type="SUPFAM" id="SSF54427">
    <property type="entry name" value="NTF2-like"/>
    <property type="match status" value="1"/>
</dbReference>
<gene>
    <name evidence="2" type="ORF">ACFQV2_30615</name>
</gene>
<feature type="domain" description="DUF4440" evidence="1">
    <location>
        <begin position="9"/>
        <end position="113"/>
    </location>
</feature>
<keyword evidence="3" id="KW-1185">Reference proteome</keyword>
<sequence>MADGTDPQAVIDAHLAAIPARDLAGYAATLHPDVVVVVTSGRVMTGAAEVTAFHEAWFAEPGWTYEAVTTHRTTAAGVATRVVEVTYVDGPGATPSRFAMGLVFVPVGGRWLLVHDQCTPAVRSSPE</sequence>
<proteinExistence type="predicted"/>
<dbReference type="InterPro" id="IPR027843">
    <property type="entry name" value="DUF4440"/>
</dbReference>
<name>A0ABW2TUH2_9PSEU</name>
<dbReference type="NCBIfam" id="TIGR02246">
    <property type="entry name" value="SgcJ/EcaC family oxidoreductase"/>
    <property type="match status" value="1"/>
</dbReference>
<dbReference type="InterPro" id="IPR011944">
    <property type="entry name" value="Steroid_delta5-4_isomerase"/>
</dbReference>
<dbReference type="Proteomes" id="UP001596512">
    <property type="component" value="Unassembled WGS sequence"/>
</dbReference>
<protein>
    <submittedName>
        <fullName evidence="2">YybH family protein</fullName>
    </submittedName>
</protein>
<accession>A0ABW2TUH2</accession>
<dbReference type="InterPro" id="IPR032710">
    <property type="entry name" value="NTF2-like_dom_sf"/>
</dbReference>
<organism evidence="2 3">
    <name type="scientific">Actinokineospora soli</name>
    <dbReference type="NCBI Taxonomy" id="1048753"/>
    <lineage>
        <taxon>Bacteria</taxon>
        <taxon>Bacillati</taxon>
        <taxon>Actinomycetota</taxon>
        <taxon>Actinomycetes</taxon>
        <taxon>Pseudonocardiales</taxon>
        <taxon>Pseudonocardiaceae</taxon>
        <taxon>Actinokineospora</taxon>
    </lineage>
</organism>
<dbReference type="EMBL" id="JBHTEY010000004">
    <property type="protein sequence ID" value="MFC7617131.1"/>
    <property type="molecule type" value="Genomic_DNA"/>
</dbReference>
<evidence type="ECO:0000313" key="2">
    <source>
        <dbReference type="EMBL" id="MFC7617131.1"/>
    </source>
</evidence>